<dbReference type="EMBL" id="CAJNOQ010038631">
    <property type="protein sequence ID" value="CAF1613164.1"/>
    <property type="molecule type" value="Genomic_DNA"/>
</dbReference>
<keyword evidence="5" id="KW-1185">Reference proteome</keyword>
<comment type="caution">
    <text evidence="2">The sequence shown here is derived from an EMBL/GenBank/DDBJ whole genome shotgun (WGS) entry which is preliminary data.</text>
</comment>
<gene>
    <name evidence="2" type="ORF">GPM918_LOCUS43234</name>
    <name evidence="1" type="ORF">OVA965_LOCUS20543</name>
    <name evidence="4" type="ORF">SRO942_LOCUS44671</name>
    <name evidence="3" type="ORF">TMI583_LOCUS20953</name>
</gene>
<proteinExistence type="predicted"/>
<dbReference type="AlphaFoldDB" id="A0A816BT73"/>
<dbReference type="EMBL" id="CAJOBC010105475">
    <property type="protein sequence ID" value="CAF4497751.1"/>
    <property type="molecule type" value="Genomic_DNA"/>
</dbReference>
<evidence type="ECO:0000313" key="4">
    <source>
        <dbReference type="EMBL" id="CAF4497751.1"/>
    </source>
</evidence>
<dbReference type="Proteomes" id="UP000682733">
    <property type="component" value="Unassembled WGS sequence"/>
</dbReference>
<dbReference type="Proteomes" id="UP000677228">
    <property type="component" value="Unassembled WGS sequence"/>
</dbReference>
<organism evidence="2 5">
    <name type="scientific">Didymodactylos carnosus</name>
    <dbReference type="NCBI Taxonomy" id="1234261"/>
    <lineage>
        <taxon>Eukaryota</taxon>
        <taxon>Metazoa</taxon>
        <taxon>Spiralia</taxon>
        <taxon>Gnathifera</taxon>
        <taxon>Rotifera</taxon>
        <taxon>Eurotatoria</taxon>
        <taxon>Bdelloidea</taxon>
        <taxon>Philodinida</taxon>
        <taxon>Philodinidae</taxon>
        <taxon>Didymodactylos</taxon>
    </lineage>
</organism>
<dbReference type="EMBL" id="CAJOBA010020648">
    <property type="protein sequence ID" value="CAF3909281.1"/>
    <property type="molecule type" value="Genomic_DNA"/>
</dbReference>
<protein>
    <submittedName>
        <fullName evidence="2">Uncharacterized protein</fullName>
    </submittedName>
</protein>
<reference evidence="2" key="1">
    <citation type="submission" date="2021-02" db="EMBL/GenBank/DDBJ databases">
        <authorList>
            <person name="Nowell W R."/>
        </authorList>
    </citation>
    <scope>NUCLEOTIDE SEQUENCE</scope>
</reference>
<evidence type="ECO:0000313" key="5">
    <source>
        <dbReference type="Proteomes" id="UP000663829"/>
    </source>
</evidence>
<dbReference type="EMBL" id="CAJNOK010010948">
    <property type="protein sequence ID" value="CAF1128710.1"/>
    <property type="molecule type" value="Genomic_DNA"/>
</dbReference>
<sequence>MLNSGINLIQLTPFKLMYGRSYRLLFDLSEPLTSVVQPQQYLSKLHQYLVQAKQMVRDNIQHQQHQMKMRYDQNRVQYRNTISVIGFIFGIVE</sequence>
<name>A0A816BT73_9BILA</name>
<accession>A0A816BT73</accession>
<evidence type="ECO:0000313" key="2">
    <source>
        <dbReference type="EMBL" id="CAF1613164.1"/>
    </source>
</evidence>
<evidence type="ECO:0000313" key="3">
    <source>
        <dbReference type="EMBL" id="CAF3909281.1"/>
    </source>
</evidence>
<dbReference type="Proteomes" id="UP000681722">
    <property type="component" value="Unassembled WGS sequence"/>
</dbReference>
<dbReference type="Proteomes" id="UP000663829">
    <property type="component" value="Unassembled WGS sequence"/>
</dbReference>
<evidence type="ECO:0000313" key="1">
    <source>
        <dbReference type="EMBL" id="CAF1128710.1"/>
    </source>
</evidence>